<evidence type="ECO:0000256" key="6">
    <source>
        <dbReference type="ARBA" id="ARBA00022989"/>
    </source>
</evidence>
<dbReference type="PRINTS" id="PR00926">
    <property type="entry name" value="MITOCARRIER"/>
</dbReference>
<keyword evidence="15" id="KW-1185">Reference proteome</keyword>
<organism evidence="15 16">
    <name type="scientific">Frankliniella occidentalis</name>
    <name type="common">Western flower thrips</name>
    <name type="synonym">Euthrips occidentalis</name>
    <dbReference type="NCBI Taxonomy" id="133901"/>
    <lineage>
        <taxon>Eukaryota</taxon>
        <taxon>Metazoa</taxon>
        <taxon>Ecdysozoa</taxon>
        <taxon>Arthropoda</taxon>
        <taxon>Hexapoda</taxon>
        <taxon>Insecta</taxon>
        <taxon>Pterygota</taxon>
        <taxon>Neoptera</taxon>
        <taxon>Paraneoptera</taxon>
        <taxon>Thysanoptera</taxon>
        <taxon>Terebrantia</taxon>
        <taxon>Thripoidea</taxon>
        <taxon>Thripidae</taxon>
        <taxon>Frankliniella</taxon>
    </lineage>
</organism>
<evidence type="ECO:0000256" key="13">
    <source>
        <dbReference type="PROSITE-ProRule" id="PRU00282"/>
    </source>
</evidence>
<evidence type="ECO:0000256" key="2">
    <source>
        <dbReference type="ARBA" id="ARBA00006375"/>
    </source>
</evidence>
<dbReference type="PROSITE" id="PS50920">
    <property type="entry name" value="SOLCAR"/>
    <property type="match status" value="3"/>
</dbReference>
<dbReference type="RefSeq" id="XP_026283941.2">
    <property type="nucleotide sequence ID" value="XM_026428156.2"/>
</dbReference>
<dbReference type="Pfam" id="PF00153">
    <property type="entry name" value="Mito_carr"/>
    <property type="match status" value="3"/>
</dbReference>
<dbReference type="AlphaFoldDB" id="A0A6J1SZP8"/>
<feature type="repeat" description="Solcar" evidence="13">
    <location>
        <begin position="13"/>
        <end position="104"/>
    </location>
</feature>
<dbReference type="Proteomes" id="UP000504606">
    <property type="component" value="Unplaced"/>
</dbReference>
<dbReference type="KEGG" id="foc:113210264"/>
<protein>
    <recommendedName>
        <fullName evidence="10">Mitochondrial thiamine pyrophosphate carrier</fullName>
    </recommendedName>
    <alternativeName>
        <fullName evidence="11">Solute carrier family 25 member 19</fullName>
    </alternativeName>
</protein>
<evidence type="ECO:0000256" key="7">
    <source>
        <dbReference type="ARBA" id="ARBA00023128"/>
    </source>
</evidence>
<gene>
    <name evidence="16" type="primary">LOC113210264</name>
</gene>
<dbReference type="InterPro" id="IPR002067">
    <property type="entry name" value="MCP"/>
</dbReference>
<evidence type="ECO:0000256" key="1">
    <source>
        <dbReference type="ARBA" id="ARBA00004225"/>
    </source>
</evidence>
<comment type="subcellular location">
    <subcellularLocation>
        <location evidence="1">Mitochondrion membrane</location>
        <topology evidence="1">Multi-pass membrane protein</topology>
    </subcellularLocation>
</comment>
<comment type="similarity">
    <text evidence="2 14">Belongs to the mitochondrial carrier (TC 2.A.29) family.</text>
</comment>
<keyword evidence="4 13" id="KW-0812">Transmembrane</keyword>
<evidence type="ECO:0000256" key="14">
    <source>
        <dbReference type="RuleBase" id="RU000488"/>
    </source>
</evidence>
<dbReference type="GO" id="GO:0031966">
    <property type="term" value="C:mitochondrial membrane"/>
    <property type="evidence" value="ECO:0007669"/>
    <property type="project" value="UniProtKB-SubCell"/>
</dbReference>
<comment type="catalytic activity">
    <reaction evidence="12">
        <text>thiamine phosphate(out) + thiamine diphosphate(in) = thiamine phosphate(in) + thiamine diphosphate(out)</text>
        <dbReference type="Rhea" id="RHEA:73383"/>
        <dbReference type="ChEBI" id="CHEBI:37575"/>
        <dbReference type="ChEBI" id="CHEBI:58937"/>
    </reaction>
</comment>
<dbReference type="InterPro" id="IPR018108">
    <property type="entry name" value="MCP_transmembrane"/>
</dbReference>
<dbReference type="OrthoDB" id="18574at2759"/>
<feature type="repeat" description="Solcar" evidence="13">
    <location>
        <begin position="214"/>
        <end position="309"/>
    </location>
</feature>
<evidence type="ECO:0000256" key="5">
    <source>
        <dbReference type="ARBA" id="ARBA00022737"/>
    </source>
</evidence>
<name>A0A6J1SZP8_FRAOC</name>
<dbReference type="GO" id="GO:0090422">
    <property type="term" value="F:thiamine pyrophosphate transmembrane transporter activity"/>
    <property type="evidence" value="ECO:0007669"/>
    <property type="project" value="UniProtKB-ARBA"/>
</dbReference>
<evidence type="ECO:0000313" key="16">
    <source>
        <dbReference type="RefSeq" id="XP_026283941.2"/>
    </source>
</evidence>
<evidence type="ECO:0000256" key="11">
    <source>
        <dbReference type="ARBA" id="ARBA00041879"/>
    </source>
</evidence>
<proteinExistence type="inferred from homology"/>
<evidence type="ECO:0000256" key="10">
    <source>
        <dbReference type="ARBA" id="ARBA00040836"/>
    </source>
</evidence>
<evidence type="ECO:0000256" key="12">
    <source>
        <dbReference type="ARBA" id="ARBA00050799"/>
    </source>
</evidence>
<evidence type="ECO:0000256" key="4">
    <source>
        <dbReference type="ARBA" id="ARBA00022692"/>
    </source>
</evidence>
<keyword evidence="3 14" id="KW-0813">Transport</keyword>
<dbReference type="Gene3D" id="1.50.40.10">
    <property type="entry name" value="Mitochondrial carrier domain"/>
    <property type="match status" value="1"/>
</dbReference>
<dbReference type="InterPro" id="IPR023395">
    <property type="entry name" value="MCP_dom_sf"/>
</dbReference>
<feature type="repeat" description="Solcar" evidence="13">
    <location>
        <begin position="117"/>
        <end position="203"/>
    </location>
</feature>
<comment type="function">
    <text evidence="9">Mitochondrial transporter mediating uptake of thiamine diphosphate into mitochondria. It is not clear if the antiporter activity is affected by the membrane potential or by the proton electrochemical gradient.</text>
</comment>
<reference evidence="16" key="2">
    <citation type="submission" date="2025-08" db="UniProtKB">
        <authorList>
            <consortium name="RefSeq"/>
        </authorList>
    </citation>
    <scope>IDENTIFICATION</scope>
    <source>
        <tissue evidence="16">Whole organism</tissue>
    </source>
</reference>
<evidence type="ECO:0000313" key="15">
    <source>
        <dbReference type="Proteomes" id="UP000504606"/>
    </source>
</evidence>
<dbReference type="PANTHER" id="PTHR24089">
    <property type="entry name" value="SOLUTE CARRIER FAMILY 25"/>
    <property type="match status" value="1"/>
</dbReference>
<keyword evidence="7" id="KW-0496">Mitochondrion</keyword>
<keyword evidence="8 13" id="KW-0472">Membrane</keyword>
<accession>A0A6J1SZP8</accession>
<dbReference type="FunFam" id="1.50.40.10:FF:000011">
    <property type="entry name" value="Mitochondrial thiamine pyrophosphate carrier 1"/>
    <property type="match status" value="1"/>
</dbReference>
<dbReference type="SUPFAM" id="SSF103506">
    <property type="entry name" value="Mitochondrial carrier"/>
    <property type="match status" value="1"/>
</dbReference>
<dbReference type="GeneID" id="113210264"/>
<keyword evidence="5" id="KW-0677">Repeat</keyword>
<reference evidence="16" key="1">
    <citation type="journal article" date="2018" name="Proc. Natl. Acad. Sci. U.S.A.">
        <title>Phylogenomics and the evolution of hemipteroid insects.</title>
        <authorList>
            <person name="Johnson K.P."/>
            <person name="Dietrich C.H."/>
            <person name="Friedrich F."/>
            <person name="Beutel R.G."/>
            <person name="Wipfler B."/>
            <person name="Peters R.S."/>
            <person name="Allen J.M."/>
            <person name="Petersen M."/>
            <person name="Donath A."/>
            <person name="Walden K.K."/>
            <person name="Kozlov A.M."/>
            <person name="Podsiadlowski L."/>
            <person name="Mayer C."/>
            <person name="Meusemann K."/>
            <person name="Vasilikopoulos A."/>
            <person name="Waterhouse R.M."/>
            <person name="Cameron S.L."/>
            <person name="Weirauch C."/>
            <person name="Swanson D.R."/>
            <person name="Percy D.M."/>
            <person name="Hardy N.B."/>
            <person name="Terry I."/>
            <person name="Liu S."/>
            <person name="Zhou X."/>
            <person name="Misof B."/>
            <person name="Robertson H.M."/>
            <person name="Yoshizawa K."/>
        </authorList>
    </citation>
    <scope>NUCLEOTIDE SEQUENCE</scope>
    <source>
        <tissue evidence="16">Whole organism</tissue>
    </source>
</reference>
<evidence type="ECO:0000256" key="9">
    <source>
        <dbReference type="ARBA" id="ARBA00037549"/>
    </source>
</evidence>
<evidence type="ECO:0000256" key="8">
    <source>
        <dbReference type="ARBA" id="ARBA00023136"/>
    </source>
</evidence>
<keyword evidence="6" id="KW-1133">Transmembrane helix</keyword>
<sequence length="314" mass="34791">MVGFDEHAQKRLTDTEYAGAGAAAGGLTRAISQPLDVIKIRFQLQVEPIKQLPGAKYWGVTQAFRQIIHEEGVRALWKGHVPAQVLSILYGVAQATCFEVLTREIWQLVPELRGSQHRPLVHFFCGGAAGVFASFISFPFDIVRTRLVAQGEPKVYVSMSHAVREILRREGPKGLFQGLAPVLIQMAPHSGIQFASYTALTRLAYFSTKENKKPAFHHSLLMGAIAGAISKTAIYPFDLAKKRLQVTGFDNGRIGFGQTFNTSGLFHCIHKIVKTEGYIALYKGLWPSTIKAGVVSALYFTFYENTCALLLRYK</sequence>
<evidence type="ECO:0000256" key="3">
    <source>
        <dbReference type="ARBA" id="ARBA00022448"/>
    </source>
</evidence>